<dbReference type="EMBL" id="LR796724">
    <property type="protein sequence ID" value="CAB4161748.1"/>
    <property type="molecule type" value="Genomic_DNA"/>
</dbReference>
<proteinExistence type="predicted"/>
<accession>A0A6J5NXH8</accession>
<gene>
    <name evidence="1" type="ORF">UFOVP776_23</name>
</gene>
<protein>
    <submittedName>
        <fullName evidence="1">Uncharacterized protein</fullName>
    </submittedName>
</protein>
<evidence type="ECO:0000313" key="1">
    <source>
        <dbReference type="EMBL" id="CAB4161748.1"/>
    </source>
</evidence>
<sequence>MSNSIAIGVAYQDQDITGGSLNNSPIGATTPSTIVGTTVYATTEIGYSAAAQGAVTQLTSKSTGVTLNNSAGRITMDAAALAGATAVSFILTNSTISITDTIIVCVSSNTTGSAAGAYTTYVSYLAAGSALITLRNLTAATSYSEAVIINFAIIHGQS</sequence>
<organism evidence="1">
    <name type="scientific">uncultured Caudovirales phage</name>
    <dbReference type="NCBI Taxonomy" id="2100421"/>
    <lineage>
        <taxon>Viruses</taxon>
        <taxon>Duplodnaviria</taxon>
        <taxon>Heunggongvirae</taxon>
        <taxon>Uroviricota</taxon>
        <taxon>Caudoviricetes</taxon>
        <taxon>Peduoviridae</taxon>
        <taxon>Maltschvirus</taxon>
        <taxon>Maltschvirus maltsch</taxon>
    </lineage>
</organism>
<reference evidence="1" key="1">
    <citation type="submission" date="2020-04" db="EMBL/GenBank/DDBJ databases">
        <authorList>
            <person name="Chiriac C."/>
            <person name="Salcher M."/>
            <person name="Ghai R."/>
            <person name="Kavagutti S V."/>
        </authorList>
    </citation>
    <scope>NUCLEOTIDE SEQUENCE</scope>
</reference>
<name>A0A6J5NXH8_9CAUD</name>